<dbReference type="Proteomes" id="UP001056120">
    <property type="component" value="Linkage Group LG26"/>
</dbReference>
<gene>
    <name evidence="1" type="ORF">L1987_78077</name>
</gene>
<evidence type="ECO:0000313" key="1">
    <source>
        <dbReference type="EMBL" id="KAI3695089.1"/>
    </source>
</evidence>
<sequence>MASSLRTSRIDKFCKTCKVYGAYHDSRHCKIKKEFNPPSTVPKVPKSEPQEVDPNPILLTFPTKTEYAPKPEISVEELPPETTQDVSFWSEVCSFCDSISSSDRSFNQIPALRSPSFRVEYPNTFMFWDNHNPWEDELSEDSDYTPFEDVFSQDEINAIQNNK</sequence>
<keyword evidence="2" id="KW-1185">Reference proteome</keyword>
<reference evidence="1 2" key="2">
    <citation type="journal article" date="2022" name="Mol. Ecol. Resour.">
        <title>The genomes of chicory, endive, great burdock and yacon provide insights into Asteraceae paleo-polyploidization history and plant inulin production.</title>
        <authorList>
            <person name="Fan W."/>
            <person name="Wang S."/>
            <person name="Wang H."/>
            <person name="Wang A."/>
            <person name="Jiang F."/>
            <person name="Liu H."/>
            <person name="Zhao H."/>
            <person name="Xu D."/>
            <person name="Zhang Y."/>
        </authorList>
    </citation>
    <scope>NUCLEOTIDE SEQUENCE [LARGE SCALE GENOMIC DNA]</scope>
    <source>
        <strain evidence="2">cv. Yunnan</strain>
        <tissue evidence="1">Leaves</tissue>
    </source>
</reference>
<protein>
    <submittedName>
        <fullName evidence="1">Uncharacterized protein</fullName>
    </submittedName>
</protein>
<name>A0ACB8ZBP3_9ASTR</name>
<accession>A0ACB8ZBP3</accession>
<proteinExistence type="predicted"/>
<organism evidence="1 2">
    <name type="scientific">Smallanthus sonchifolius</name>
    <dbReference type="NCBI Taxonomy" id="185202"/>
    <lineage>
        <taxon>Eukaryota</taxon>
        <taxon>Viridiplantae</taxon>
        <taxon>Streptophyta</taxon>
        <taxon>Embryophyta</taxon>
        <taxon>Tracheophyta</taxon>
        <taxon>Spermatophyta</taxon>
        <taxon>Magnoliopsida</taxon>
        <taxon>eudicotyledons</taxon>
        <taxon>Gunneridae</taxon>
        <taxon>Pentapetalae</taxon>
        <taxon>asterids</taxon>
        <taxon>campanulids</taxon>
        <taxon>Asterales</taxon>
        <taxon>Asteraceae</taxon>
        <taxon>Asteroideae</taxon>
        <taxon>Heliantheae alliance</taxon>
        <taxon>Millerieae</taxon>
        <taxon>Smallanthus</taxon>
    </lineage>
</organism>
<reference evidence="2" key="1">
    <citation type="journal article" date="2022" name="Mol. Ecol. Resour.">
        <title>The genomes of chicory, endive, great burdock and yacon provide insights into Asteraceae palaeo-polyploidization history and plant inulin production.</title>
        <authorList>
            <person name="Fan W."/>
            <person name="Wang S."/>
            <person name="Wang H."/>
            <person name="Wang A."/>
            <person name="Jiang F."/>
            <person name="Liu H."/>
            <person name="Zhao H."/>
            <person name="Xu D."/>
            <person name="Zhang Y."/>
        </authorList>
    </citation>
    <scope>NUCLEOTIDE SEQUENCE [LARGE SCALE GENOMIC DNA]</scope>
    <source>
        <strain evidence="2">cv. Yunnan</strain>
    </source>
</reference>
<evidence type="ECO:0000313" key="2">
    <source>
        <dbReference type="Proteomes" id="UP001056120"/>
    </source>
</evidence>
<dbReference type="EMBL" id="CM042043">
    <property type="protein sequence ID" value="KAI3695089.1"/>
    <property type="molecule type" value="Genomic_DNA"/>
</dbReference>
<comment type="caution">
    <text evidence="1">The sequence shown here is derived from an EMBL/GenBank/DDBJ whole genome shotgun (WGS) entry which is preliminary data.</text>
</comment>